<name>A0ABX1G5J4_9MICC</name>
<protein>
    <submittedName>
        <fullName evidence="4">PKD domain-containing protein</fullName>
    </submittedName>
</protein>
<dbReference type="RefSeq" id="WP_168152315.1">
    <property type="nucleotide sequence ID" value="NZ_JAAWVT010000005.1"/>
</dbReference>
<dbReference type="InterPro" id="IPR004843">
    <property type="entry name" value="Calcineurin-like_PHP"/>
</dbReference>
<evidence type="ECO:0000313" key="4">
    <source>
        <dbReference type="EMBL" id="NKG21522.1"/>
    </source>
</evidence>
<reference evidence="4 5" key="1">
    <citation type="submission" date="2020-04" db="EMBL/GenBank/DDBJ databases">
        <title>Paeniglutamicibacter sp. ANT13_2, a novel actinomycete isolated from sediment in Antarctica.</title>
        <authorList>
            <person name="Sakdapetsiri C."/>
            <person name="Pinyakong O."/>
        </authorList>
    </citation>
    <scope>NUCLEOTIDE SEQUENCE [LARGE SCALE GENOMIC DNA]</scope>
    <source>
        <strain evidence="4 5">ANT13_2</strain>
    </source>
</reference>
<accession>A0ABX1G5J4</accession>
<evidence type="ECO:0000256" key="1">
    <source>
        <dbReference type="ARBA" id="ARBA00022729"/>
    </source>
</evidence>
<sequence>MKVLKSALTALATLSVVLAQAVIPAAAPISVPGAMPAALQEAGVVHFTAAGDYSSSAAALSVFDQINTISPDLHLALGDLGYGTTGQEQLWCDTVTDAVGAGFPFQLVSGNHESDGQNGNINDFSACLPNQLPGLVGTYGRQWYVDVPAENPLVRFVMISPNLSFPGGSWSYNVGTPRYNWTAAAIDGARSEHIPWVVAGMHYPCLSVGDYACSPGADITNLLLNRKVDLVLGGHEHLYQRTRQLASGVAGCATLVPGTYTAACVADPDSTMVKGAGTVFTTAGTGGVALRNVNMNDSEAGYFAATSGLNSNPTFGALNLTLKQDSLTATFRRASGGTFADDFSITAGAPPTNTPPTASFTNSCTGTSCSFDASASADADGTVAQSAWDFGDGSTGSGTTVQHSFAAAGTYSVRLTVTDNDGATGTLLRSITVTAAATALARDTFGRTVTSGFGAAEIGGNWSVARAVDASVSGGVGRLRLPTPGTSNTAMLNAVTSNSTDLQLVLGTDKPASGSGLYLSTIVRSVAGAGQYRVKAIVASNGQVKLQTVRASATGVETVLQTPVTVPGVTYAVGDGLQMRVQATGTSPTTIRAKLWERGTSEPATWQASATDTTAGLQVAGGVGLFAYVSGSATNTPLVITLDDLEVVKAG</sequence>
<proteinExistence type="predicted"/>
<dbReference type="Gene3D" id="2.60.40.10">
    <property type="entry name" value="Immunoglobulins"/>
    <property type="match status" value="1"/>
</dbReference>
<evidence type="ECO:0000259" key="3">
    <source>
        <dbReference type="PROSITE" id="PS50093"/>
    </source>
</evidence>
<dbReference type="InterPro" id="IPR039331">
    <property type="entry name" value="PAPs-like"/>
</dbReference>
<gene>
    <name evidence="4" type="ORF">HED64_12495</name>
</gene>
<dbReference type="Proteomes" id="UP000746595">
    <property type="component" value="Unassembled WGS sequence"/>
</dbReference>
<evidence type="ECO:0000256" key="2">
    <source>
        <dbReference type="SAM" id="SignalP"/>
    </source>
</evidence>
<dbReference type="SUPFAM" id="SSF49299">
    <property type="entry name" value="PKD domain"/>
    <property type="match status" value="1"/>
</dbReference>
<feature type="domain" description="PKD" evidence="3">
    <location>
        <begin position="356"/>
        <end position="440"/>
    </location>
</feature>
<keyword evidence="1 2" id="KW-0732">Signal</keyword>
<dbReference type="InterPro" id="IPR022409">
    <property type="entry name" value="PKD/Chitinase_dom"/>
</dbReference>
<feature type="chain" id="PRO_5046600277" evidence="2">
    <location>
        <begin position="22"/>
        <end position="651"/>
    </location>
</feature>
<feature type="signal peptide" evidence="2">
    <location>
        <begin position="1"/>
        <end position="21"/>
    </location>
</feature>
<dbReference type="InterPro" id="IPR029052">
    <property type="entry name" value="Metallo-depent_PP-like"/>
</dbReference>
<keyword evidence="5" id="KW-1185">Reference proteome</keyword>
<evidence type="ECO:0000313" key="5">
    <source>
        <dbReference type="Proteomes" id="UP000746595"/>
    </source>
</evidence>
<dbReference type="EMBL" id="JAAWVT010000005">
    <property type="protein sequence ID" value="NKG21522.1"/>
    <property type="molecule type" value="Genomic_DNA"/>
</dbReference>
<dbReference type="Gene3D" id="3.60.21.10">
    <property type="match status" value="1"/>
</dbReference>
<dbReference type="InterPro" id="IPR035986">
    <property type="entry name" value="PKD_dom_sf"/>
</dbReference>
<dbReference type="SUPFAM" id="SSF56300">
    <property type="entry name" value="Metallo-dependent phosphatases"/>
    <property type="match status" value="1"/>
</dbReference>
<dbReference type="PANTHER" id="PTHR22953">
    <property type="entry name" value="ACID PHOSPHATASE RELATED"/>
    <property type="match status" value="1"/>
</dbReference>
<dbReference type="Pfam" id="PF18911">
    <property type="entry name" value="PKD_4"/>
    <property type="match status" value="1"/>
</dbReference>
<comment type="caution">
    <text evidence="4">The sequence shown here is derived from an EMBL/GenBank/DDBJ whole genome shotgun (WGS) entry which is preliminary data.</text>
</comment>
<dbReference type="SMART" id="SM00089">
    <property type="entry name" value="PKD"/>
    <property type="match status" value="1"/>
</dbReference>
<dbReference type="CDD" id="cd00146">
    <property type="entry name" value="PKD"/>
    <property type="match status" value="1"/>
</dbReference>
<organism evidence="4 5">
    <name type="scientific">Paeniglutamicibacter terrestris</name>
    <dbReference type="NCBI Taxonomy" id="2723403"/>
    <lineage>
        <taxon>Bacteria</taxon>
        <taxon>Bacillati</taxon>
        <taxon>Actinomycetota</taxon>
        <taxon>Actinomycetes</taxon>
        <taxon>Micrococcales</taxon>
        <taxon>Micrococcaceae</taxon>
        <taxon>Paeniglutamicibacter</taxon>
    </lineage>
</organism>
<dbReference type="PANTHER" id="PTHR22953:SF153">
    <property type="entry name" value="PURPLE ACID PHOSPHATASE"/>
    <property type="match status" value="1"/>
</dbReference>
<dbReference type="InterPro" id="IPR013783">
    <property type="entry name" value="Ig-like_fold"/>
</dbReference>
<dbReference type="Pfam" id="PF00149">
    <property type="entry name" value="Metallophos"/>
    <property type="match status" value="1"/>
</dbReference>
<dbReference type="PROSITE" id="PS50093">
    <property type="entry name" value="PKD"/>
    <property type="match status" value="1"/>
</dbReference>
<dbReference type="InterPro" id="IPR000601">
    <property type="entry name" value="PKD_dom"/>
</dbReference>